<proteinExistence type="predicted"/>
<evidence type="ECO:0000256" key="1">
    <source>
        <dbReference type="SAM" id="Phobius"/>
    </source>
</evidence>
<keyword evidence="1" id="KW-0472">Membrane</keyword>
<feature type="transmembrane region" description="Helical" evidence="1">
    <location>
        <begin position="166"/>
        <end position="185"/>
    </location>
</feature>
<accession>A0AAW2UHC4</accession>
<dbReference type="EMBL" id="JACGWN010000012">
    <property type="protein sequence ID" value="KAL0415757.1"/>
    <property type="molecule type" value="Genomic_DNA"/>
</dbReference>
<name>A0AAW2UHC4_9LAMI</name>
<dbReference type="AlphaFoldDB" id="A0AAW2UHC4"/>
<reference evidence="2" key="1">
    <citation type="submission" date="2020-06" db="EMBL/GenBank/DDBJ databases">
        <authorList>
            <person name="Li T."/>
            <person name="Hu X."/>
            <person name="Zhang T."/>
            <person name="Song X."/>
            <person name="Zhang H."/>
            <person name="Dai N."/>
            <person name="Sheng W."/>
            <person name="Hou X."/>
            <person name="Wei L."/>
        </authorList>
    </citation>
    <scope>NUCLEOTIDE SEQUENCE</scope>
    <source>
        <strain evidence="2">KEN1</strain>
        <tissue evidence="2">Leaf</tissue>
    </source>
</reference>
<sequence>MQNSKRDFLFISHGKYLSKKQSPTTPDELKRMSKIPYVSAIGSIMYSMVYTRPDVSCALSMTSRFQSCPGNDHWTTVNNILKYLKRTKDYFLTYGGDYELCVKGYTDASFQIDKDDYRSQFSYVFILNGDAVSWKSFKQNTVADSTTDLNTLLQLKLQNRLFRSRILFLSLVLFLVLRVRLSFIVTTMELLHKQKNLHLTKSPSM</sequence>
<evidence type="ECO:0000313" key="2">
    <source>
        <dbReference type="EMBL" id="KAL0415757.1"/>
    </source>
</evidence>
<protein>
    <submittedName>
        <fullName evidence="2">Retrovirus-related Pol polyprotein from transposon TNT 1-94</fullName>
    </submittedName>
</protein>
<keyword evidence="1" id="KW-1133">Transmembrane helix</keyword>
<gene>
    <name evidence="2" type="ORF">Slati_3407600</name>
</gene>
<dbReference type="PANTHER" id="PTHR11439">
    <property type="entry name" value="GAG-POL-RELATED RETROTRANSPOSON"/>
    <property type="match status" value="1"/>
</dbReference>
<dbReference type="PANTHER" id="PTHR11439:SF496">
    <property type="entry name" value="RNA-DIRECTED DNA POLYMERASE"/>
    <property type="match status" value="1"/>
</dbReference>
<organism evidence="2">
    <name type="scientific">Sesamum latifolium</name>
    <dbReference type="NCBI Taxonomy" id="2727402"/>
    <lineage>
        <taxon>Eukaryota</taxon>
        <taxon>Viridiplantae</taxon>
        <taxon>Streptophyta</taxon>
        <taxon>Embryophyta</taxon>
        <taxon>Tracheophyta</taxon>
        <taxon>Spermatophyta</taxon>
        <taxon>Magnoliopsida</taxon>
        <taxon>eudicotyledons</taxon>
        <taxon>Gunneridae</taxon>
        <taxon>Pentapetalae</taxon>
        <taxon>asterids</taxon>
        <taxon>lamiids</taxon>
        <taxon>Lamiales</taxon>
        <taxon>Pedaliaceae</taxon>
        <taxon>Sesamum</taxon>
    </lineage>
</organism>
<comment type="caution">
    <text evidence="2">The sequence shown here is derived from an EMBL/GenBank/DDBJ whole genome shotgun (WGS) entry which is preliminary data.</text>
</comment>
<reference evidence="2" key="2">
    <citation type="journal article" date="2024" name="Plant">
        <title>Genomic evolution and insights into agronomic trait innovations of Sesamum species.</title>
        <authorList>
            <person name="Miao H."/>
            <person name="Wang L."/>
            <person name="Qu L."/>
            <person name="Liu H."/>
            <person name="Sun Y."/>
            <person name="Le M."/>
            <person name="Wang Q."/>
            <person name="Wei S."/>
            <person name="Zheng Y."/>
            <person name="Lin W."/>
            <person name="Duan Y."/>
            <person name="Cao H."/>
            <person name="Xiong S."/>
            <person name="Wang X."/>
            <person name="Wei L."/>
            <person name="Li C."/>
            <person name="Ma Q."/>
            <person name="Ju M."/>
            <person name="Zhao R."/>
            <person name="Li G."/>
            <person name="Mu C."/>
            <person name="Tian Q."/>
            <person name="Mei H."/>
            <person name="Zhang T."/>
            <person name="Gao T."/>
            <person name="Zhang H."/>
        </authorList>
    </citation>
    <scope>NUCLEOTIDE SEQUENCE</scope>
    <source>
        <strain evidence="2">KEN1</strain>
    </source>
</reference>
<keyword evidence="1" id="KW-0812">Transmembrane</keyword>